<dbReference type="InterPro" id="IPR036397">
    <property type="entry name" value="RNaseH_sf"/>
</dbReference>
<keyword evidence="2" id="KW-1185">Reference proteome</keyword>
<evidence type="ECO:0000313" key="2">
    <source>
        <dbReference type="Proteomes" id="UP001148838"/>
    </source>
</evidence>
<gene>
    <name evidence="1" type="ORF">ANN_19327</name>
</gene>
<accession>A0ABQ8S9K5</accession>
<protein>
    <submittedName>
        <fullName evidence="1">Uncharacterized protein</fullName>
    </submittedName>
</protein>
<dbReference type="Gene3D" id="3.30.420.10">
    <property type="entry name" value="Ribonuclease H-like superfamily/Ribonuclease H"/>
    <property type="match status" value="1"/>
</dbReference>
<dbReference type="PANTHER" id="PTHR47326:SF1">
    <property type="entry name" value="HTH PSQ-TYPE DOMAIN-CONTAINING PROTEIN"/>
    <property type="match status" value="1"/>
</dbReference>
<dbReference type="EMBL" id="JAJSOF020000031">
    <property type="protein sequence ID" value="KAJ4430736.1"/>
    <property type="molecule type" value="Genomic_DNA"/>
</dbReference>
<dbReference type="PANTHER" id="PTHR47326">
    <property type="entry name" value="TRANSPOSABLE ELEMENT TC3 TRANSPOSASE-LIKE PROTEIN"/>
    <property type="match status" value="1"/>
</dbReference>
<comment type="caution">
    <text evidence="1">The sequence shown here is derived from an EMBL/GenBank/DDBJ whole genome shotgun (WGS) entry which is preliminary data.</text>
</comment>
<name>A0ABQ8S9K5_PERAM</name>
<dbReference type="Proteomes" id="UP001148838">
    <property type="component" value="Unassembled WGS sequence"/>
</dbReference>
<proteinExistence type="predicted"/>
<reference evidence="1 2" key="1">
    <citation type="journal article" date="2022" name="Allergy">
        <title>Genome assembly and annotation of Periplaneta americana reveal a comprehensive cockroach allergen profile.</title>
        <authorList>
            <person name="Wang L."/>
            <person name="Xiong Q."/>
            <person name="Saelim N."/>
            <person name="Wang L."/>
            <person name="Nong W."/>
            <person name="Wan A.T."/>
            <person name="Shi M."/>
            <person name="Liu X."/>
            <person name="Cao Q."/>
            <person name="Hui J.H.L."/>
            <person name="Sookrung N."/>
            <person name="Leung T.F."/>
            <person name="Tungtrongchitr A."/>
            <person name="Tsui S.K.W."/>
        </authorList>
    </citation>
    <scope>NUCLEOTIDE SEQUENCE [LARGE SCALE GENOMIC DNA]</scope>
    <source>
        <strain evidence="1">PWHHKU_190912</strain>
    </source>
</reference>
<organism evidence="1 2">
    <name type="scientific">Periplaneta americana</name>
    <name type="common">American cockroach</name>
    <name type="synonym">Blatta americana</name>
    <dbReference type="NCBI Taxonomy" id="6978"/>
    <lineage>
        <taxon>Eukaryota</taxon>
        <taxon>Metazoa</taxon>
        <taxon>Ecdysozoa</taxon>
        <taxon>Arthropoda</taxon>
        <taxon>Hexapoda</taxon>
        <taxon>Insecta</taxon>
        <taxon>Pterygota</taxon>
        <taxon>Neoptera</taxon>
        <taxon>Polyneoptera</taxon>
        <taxon>Dictyoptera</taxon>
        <taxon>Blattodea</taxon>
        <taxon>Blattoidea</taxon>
        <taxon>Blattidae</taxon>
        <taxon>Blattinae</taxon>
        <taxon>Periplaneta</taxon>
    </lineage>
</organism>
<sequence length="75" mass="8414">MAGLCEGGNEPPGALKASNMVSVPHTLYVRREVVDAKFPNRWIGRSGPVRWPARSRNLTPLDFFFWGAVKDRVCQ</sequence>
<evidence type="ECO:0000313" key="1">
    <source>
        <dbReference type="EMBL" id="KAJ4430736.1"/>
    </source>
</evidence>